<dbReference type="AlphaFoldDB" id="D6CY80"/>
<dbReference type="eggNOG" id="ENOG502Z9Y4">
    <property type="taxonomic scope" value="Bacteria"/>
</dbReference>
<dbReference type="Gene3D" id="2.40.128.440">
    <property type="entry name" value="Uncharacterised protein PF14274, DUF4361"/>
    <property type="match status" value="1"/>
</dbReference>
<dbReference type="EMBL" id="FP929033">
    <property type="protein sequence ID" value="CBK67132.1"/>
    <property type="molecule type" value="Genomic_DNA"/>
</dbReference>
<evidence type="ECO:0000259" key="1">
    <source>
        <dbReference type="Pfam" id="PF14274"/>
    </source>
</evidence>
<feature type="domain" description="BT-3044-like C-terminal" evidence="1">
    <location>
        <begin position="173"/>
        <end position="304"/>
    </location>
</feature>
<name>D6CY80_9BACE</name>
<evidence type="ECO:0000313" key="4">
    <source>
        <dbReference type="Proteomes" id="UP000008795"/>
    </source>
</evidence>
<dbReference type="PROSITE" id="PS51257">
    <property type="entry name" value="PROKAR_LIPOPROTEIN"/>
    <property type="match status" value="1"/>
</dbReference>
<dbReference type="Pfam" id="PF16343">
    <property type="entry name" value="DUF4973"/>
    <property type="match status" value="1"/>
</dbReference>
<dbReference type="KEGG" id="bxy:BXY_20520"/>
<dbReference type="Pfam" id="PF14274">
    <property type="entry name" value="BT_3044-like_C"/>
    <property type="match status" value="1"/>
</dbReference>
<reference evidence="3 4" key="1">
    <citation type="submission" date="2010-03" db="EMBL/GenBank/DDBJ databases">
        <title>The genome sequence of Bacteriodes xylanisolvens XB1A.</title>
        <authorList>
            <consortium name="metaHIT consortium -- http://www.metahit.eu/"/>
            <person name="Pajon A."/>
            <person name="Turner K."/>
            <person name="Parkhill J."/>
            <person name="Bernalier A."/>
        </authorList>
    </citation>
    <scope>NUCLEOTIDE SEQUENCE [LARGE SCALE GENOMIC DNA]</scope>
    <source>
        <strain evidence="3 4">XB1A</strain>
    </source>
</reference>
<gene>
    <name evidence="3" type="ORF">BXY_20520</name>
</gene>
<organism evidence="3 4">
    <name type="scientific">Bacteroides xylanisolvens XB1A</name>
    <dbReference type="NCBI Taxonomy" id="657309"/>
    <lineage>
        <taxon>Bacteria</taxon>
        <taxon>Pseudomonadati</taxon>
        <taxon>Bacteroidota</taxon>
        <taxon>Bacteroidia</taxon>
        <taxon>Bacteroidales</taxon>
        <taxon>Bacteroidaceae</taxon>
        <taxon>Bacteroides</taxon>
    </lineage>
</organism>
<dbReference type="Gene3D" id="2.60.40.1740">
    <property type="entry name" value="hypothetical protein (bacova_03559)"/>
    <property type="match status" value="1"/>
</dbReference>
<feature type="domain" description="DUF4973" evidence="2">
    <location>
        <begin position="33"/>
        <end position="161"/>
    </location>
</feature>
<sequence>MINLIKWKNMKNYIVYFILLLTLVLTGACNNEWVEEVYVQNVGLKAPVNSKGVTDVYLRYQANGEVTYRLPVIVGGSTMNERDLDVAIDVDPDTLIGLNEARWKQREDLYFQLLDKKHYEFASPTCHIPAGECQGLFDIKFKFNGLDLVDKWVLPLTILDSDLYDPNPRKNYRKALLRVMPFNDYSGSYGATNMFVYMMDNTSAMVSSTRTLHVVSENQCFFYAGVISEELKDRDKYKIVLTFNENGTLTAEPADPTNAMNFRLIGDAPTYTTSMSLDEVTPYLEHHFTTIYMSYTYDDVTTYEDKDIVVPCRAEGSMLMERKVNSLIPDTDQAIQW</sequence>
<dbReference type="InterPro" id="IPR032509">
    <property type="entry name" value="DUF4973"/>
</dbReference>
<protein>
    <recommendedName>
        <fullName evidence="5">DUF4973 domain-containing protein</fullName>
    </recommendedName>
</protein>
<evidence type="ECO:0000313" key="3">
    <source>
        <dbReference type="EMBL" id="CBK67132.1"/>
    </source>
</evidence>
<reference evidence="3 4" key="2">
    <citation type="submission" date="2010-03" db="EMBL/GenBank/DDBJ databases">
        <authorList>
            <person name="Pajon A."/>
        </authorList>
    </citation>
    <scope>NUCLEOTIDE SEQUENCE [LARGE SCALE GENOMIC DNA]</scope>
    <source>
        <strain evidence="3 4">XB1A</strain>
    </source>
</reference>
<evidence type="ECO:0008006" key="5">
    <source>
        <dbReference type="Google" id="ProtNLM"/>
    </source>
</evidence>
<dbReference type="InterPro" id="IPR025371">
    <property type="entry name" value="BT_3044-like_C"/>
</dbReference>
<accession>D6CY80</accession>
<proteinExistence type="predicted"/>
<dbReference type="Proteomes" id="UP000008795">
    <property type="component" value="Chromosome"/>
</dbReference>
<evidence type="ECO:0000259" key="2">
    <source>
        <dbReference type="Pfam" id="PF16343"/>
    </source>
</evidence>
<dbReference type="HOGENOM" id="CLU_835911_0_0_10"/>
<dbReference type="PATRIC" id="fig|657309.4.peg.851"/>